<dbReference type="EMBL" id="JBHFEH010000007">
    <property type="protein sequence ID" value="KAL2056503.1"/>
    <property type="molecule type" value="Genomic_DNA"/>
</dbReference>
<dbReference type="Pfam" id="PF06441">
    <property type="entry name" value="EHN"/>
    <property type="match status" value="1"/>
</dbReference>
<dbReference type="Proteomes" id="UP001590951">
    <property type="component" value="Unassembled WGS sequence"/>
</dbReference>
<dbReference type="InterPro" id="IPR029058">
    <property type="entry name" value="AB_hydrolase_fold"/>
</dbReference>
<feature type="domain" description="Epoxide hydrolase N-terminal" evidence="4">
    <location>
        <begin position="19"/>
        <end position="65"/>
    </location>
</feature>
<sequence length="264" mass="29757">MSSTERAGTMACHCPRSISFRNFKTAIQVDGFESLDIHFVYQKSDVEGAIPLLFCHGWPSSFLEVTKILHLLTTGGKDTPAFHIIHPSLPNYGFSSGTKKKGFGLPQYAKTCYELMLKLGYEKYINQGGDWAIMITCIVSLLYPHHVQASHINMIRGHQPTFLSNPILAIQHALTPCSQRDKAGLARTKWFFKEGSGYRTEQGTIPQTVGYTLADSPVGLLAWIYEKLHDWTDNCPWTYDGILTWESAYVFPTCRARCQPPYLL</sequence>
<dbReference type="InterPro" id="IPR010497">
    <property type="entry name" value="Epoxide_hydro_N"/>
</dbReference>
<dbReference type="Gene3D" id="3.40.50.1820">
    <property type="entry name" value="alpha/beta hydrolase"/>
    <property type="match status" value="1"/>
</dbReference>
<keyword evidence="6" id="KW-1185">Reference proteome</keyword>
<keyword evidence="3" id="KW-0378">Hydrolase</keyword>
<name>A0ABR4BF69_9LECA</name>
<evidence type="ECO:0000256" key="3">
    <source>
        <dbReference type="ARBA" id="ARBA00022801"/>
    </source>
</evidence>
<evidence type="ECO:0000313" key="5">
    <source>
        <dbReference type="EMBL" id="KAL2056503.1"/>
    </source>
</evidence>
<dbReference type="PANTHER" id="PTHR21661">
    <property type="entry name" value="EPOXIDE HYDROLASE 1-RELATED"/>
    <property type="match status" value="1"/>
</dbReference>
<comment type="caution">
    <text evidence="5">The sequence shown here is derived from an EMBL/GenBank/DDBJ whole genome shotgun (WGS) entry which is preliminary data.</text>
</comment>
<evidence type="ECO:0000259" key="4">
    <source>
        <dbReference type="Pfam" id="PF06441"/>
    </source>
</evidence>
<protein>
    <recommendedName>
        <fullName evidence="4">Epoxide hydrolase N-terminal domain-containing protein</fullName>
    </recommendedName>
</protein>
<keyword evidence="2" id="KW-0058">Aromatic hydrocarbons catabolism</keyword>
<evidence type="ECO:0000313" key="6">
    <source>
        <dbReference type="Proteomes" id="UP001590951"/>
    </source>
</evidence>
<gene>
    <name evidence="5" type="ORF">ABVK25_002897</name>
</gene>
<organism evidence="5 6">
    <name type="scientific">Lepraria finkii</name>
    <dbReference type="NCBI Taxonomy" id="1340010"/>
    <lineage>
        <taxon>Eukaryota</taxon>
        <taxon>Fungi</taxon>
        <taxon>Dikarya</taxon>
        <taxon>Ascomycota</taxon>
        <taxon>Pezizomycotina</taxon>
        <taxon>Lecanoromycetes</taxon>
        <taxon>OSLEUM clade</taxon>
        <taxon>Lecanoromycetidae</taxon>
        <taxon>Lecanorales</taxon>
        <taxon>Lecanorineae</taxon>
        <taxon>Stereocaulaceae</taxon>
        <taxon>Lepraria</taxon>
    </lineage>
</organism>
<dbReference type="PANTHER" id="PTHR21661:SF35">
    <property type="entry name" value="EPOXIDE HYDROLASE"/>
    <property type="match status" value="1"/>
</dbReference>
<evidence type="ECO:0000256" key="2">
    <source>
        <dbReference type="ARBA" id="ARBA00022797"/>
    </source>
</evidence>
<dbReference type="SUPFAM" id="SSF53474">
    <property type="entry name" value="alpha/beta-Hydrolases"/>
    <property type="match status" value="1"/>
</dbReference>
<dbReference type="InterPro" id="IPR000639">
    <property type="entry name" value="Epox_hydrolase-like"/>
</dbReference>
<reference evidence="5 6" key="1">
    <citation type="submission" date="2024-09" db="EMBL/GenBank/DDBJ databases">
        <title>Rethinking Asexuality: The Enigmatic Case of Functional Sexual Genes in Lepraria (Stereocaulaceae).</title>
        <authorList>
            <person name="Doellman M."/>
            <person name="Sun Y."/>
            <person name="Barcenas-Pena A."/>
            <person name="Lumbsch H.T."/>
            <person name="Grewe F."/>
        </authorList>
    </citation>
    <scope>NUCLEOTIDE SEQUENCE [LARGE SCALE GENOMIC DNA]</scope>
    <source>
        <strain evidence="5 6">Grewe 0041</strain>
    </source>
</reference>
<accession>A0ABR4BF69</accession>
<comment type="similarity">
    <text evidence="1">Belongs to the peptidase S33 family.</text>
</comment>
<evidence type="ECO:0000256" key="1">
    <source>
        <dbReference type="ARBA" id="ARBA00010088"/>
    </source>
</evidence>
<proteinExistence type="inferred from homology"/>
<dbReference type="PRINTS" id="PR00412">
    <property type="entry name" value="EPOXHYDRLASE"/>
</dbReference>